<dbReference type="Pfam" id="PF10646">
    <property type="entry name" value="Germane"/>
    <property type="match status" value="1"/>
</dbReference>
<protein>
    <recommendedName>
        <fullName evidence="1">GerMN domain-containing protein</fullName>
    </recommendedName>
</protein>
<dbReference type="EMBL" id="UOGB01000304">
    <property type="protein sequence ID" value="VAX24775.1"/>
    <property type="molecule type" value="Genomic_DNA"/>
</dbReference>
<accession>A0A3B1CZK2</accession>
<reference evidence="2" key="1">
    <citation type="submission" date="2018-06" db="EMBL/GenBank/DDBJ databases">
        <authorList>
            <person name="Zhirakovskaya E."/>
        </authorList>
    </citation>
    <scope>NUCLEOTIDE SEQUENCE</scope>
</reference>
<dbReference type="SMART" id="SM00909">
    <property type="entry name" value="Germane"/>
    <property type="match status" value="1"/>
</dbReference>
<evidence type="ECO:0000259" key="1">
    <source>
        <dbReference type="SMART" id="SM00909"/>
    </source>
</evidence>
<feature type="domain" description="GerMN" evidence="1">
    <location>
        <begin position="85"/>
        <end position="172"/>
    </location>
</feature>
<name>A0A3B1CZK2_9ZZZZ</name>
<evidence type="ECO:0000313" key="2">
    <source>
        <dbReference type="EMBL" id="VAX24775.1"/>
    </source>
</evidence>
<dbReference type="InterPro" id="IPR019606">
    <property type="entry name" value="GerMN"/>
</dbReference>
<organism evidence="2">
    <name type="scientific">hydrothermal vent metagenome</name>
    <dbReference type="NCBI Taxonomy" id="652676"/>
    <lineage>
        <taxon>unclassified sequences</taxon>
        <taxon>metagenomes</taxon>
        <taxon>ecological metagenomes</taxon>
    </lineage>
</organism>
<sequence>MRKKSNRGYWLWILILAVLGVIVWSYPAPDRDEGPHGPVETKDAAVIKHSGPNRKIVLFTPDKNGERLVKVEASINSQAPVEDQIKQTLTLLFTAEGLPAPLFPEGMIIREAFAYDRIAIISLGEDFRKKLAGGVWTELLAVYSIVNTLSANFEGIDQTQILINDHESDFFISHVSISKAIKADLSFIDETASKDDSGESS</sequence>
<proteinExistence type="predicted"/>
<gene>
    <name evidence="2" type="ORF">MNBD_NITROSPINAE03-995</name>
</gene>
<dbReference type="AlphaFoldDB" id="A0A3B1CZK2"/>